<protein>
    <submittedName>
        <fullName evidence="1">Uncharacterized protein</fullName>
    </submittedName>
</protein>
<dbReference type="EMBL" id="QGKX02001290">
    <property type="protein sequence ID" value="KAF3538112.1"/>
    <property type="molecule type" value="Genomic_DNA"/>
</dbReference>
<comment type="caution">
    <text evidence="1">The sequence shown here is derived from an EMBL/GenBank/DDBJ whole genome shotgun (WGS) entry which is preliminary data.</text>
</comment>
<dbReference type="AlphaFoldDB" id="A0A8S9QEH1"/>
<name>A0A8S9QEH1_BRACR</name>
<sequence>MILYNCEAEALSRSLRPRQSYSVMVKWRCFPELVQIHGFRSVEVLLDTPPGSPENCPDARGGSVQVQISLSRPVSFFMVKPRFFPSRDQFSPVHSRRSSWVPVIFKDSVAAGSRTIWGIFGHIGRSPSCDVGTTGIFSLRSFPGIVRRVLCRQQVLTLSPKCGLGTGLGLLALAEIRDRWEIRVFLVSLFKRKSTVRILVPTVVWVALGKDDRIAWCWTVGPPV</sequence>
<organism evidence="1 2">
    <name type="scientific">Brassica cretica</name>
    <name type="common">Mustard</name>
    <dbReference type="NCBI Taxonomy" id="69181"/>
    <lineage>
        <taxon>Eukaryota</taxon>
        <taxon>Viridiplantae</taxon>
        <taxon>Streptophyta</taxon>
        <taxon>Embryophyta</taxon>
        <taxon>Tracheophyta</taxon>
        <taxon>Spermatophyta</taxon>
        <taxon>Magnoliopsida</taxon>
        <taxon>eudicotyledons</taxon>
        <taxon>Gunneridae</taxon>
        <taxon>Pentapetalae</taxon>
        <taxon>rosids</taxon>
        <taxon>malvids</taxon>
        <taxon>Brassicales</taxon>
        <taxon>Brassicaceae</taxon>
        <taxon>Brassiceae</taxon>
        <taxon>Brassica</taxon>
    </lineage>
</organism>
<proteinExistence type="predicted"/>
<accession>A0A8S9QEH1</accession>
<evidence type="ECO:0000313" key="2">
    <source>
        <dbReference type="Proteomes" id="UP000712600"/>
    </source>
</evidence>
<reference evidence="1" key="1">
    <citation type="submission" date="2019-12" db="EMBL/GenBank/DDBJ databases">
        <title>Genome sequencing and annotation of Brassica cretica.</title>
        <authorList>
            <person name="Studholme D.J."/>
            <person name="Sarris P."/>
        </authorList>
    </citation>
    <scope>NUCLEOTIDE SEQUENCE</scope>
    <source>
        <strain evidence="1">PFS-109/04</strain>
        <tissue evidence="1">Leaf</tissue>
    </source>
</reference>
<evidence type="ECO:0000313" key="1">
    <source>
        <dbReference type="EMBL" id="KAF3538112.1"/>
    </source>
</evidence>
<gene>
    <name evidence="1" type="ORF">F2Q69_00022164</name>
</gene>
<dbReference type="Proteomes" id="UP000712600">
    <property type="component" value="Unassembled WGS sequence"/>
</dbReference>